<dbReference type="GO" id="GO:0019877">
    <property type="term" value="P:diaminopimelate biosynthetic process"/>
    <property type="evidence" value="ECO:0007669"/>
    <property type="project" value="UniProtKB-ARBA"/>
</dbReference>
<dbReference type="eggNOG" id="COG1473">
    <property type="taxonomic scope" value="Bacteria"/>
</dbReference>
<dbReference type="Pfam" id="PF07687">
    <property type="entry name" value="M20_dimer"/>
    <property type="match status" value="1"/>
</dbReference>
<dbReference type="OrthoDB" id="9777385at2"/>
<dbReference type="InterPro" id="IPR011650">
    <property type="entry name" value="Peptidase_M20_dimer"/>
</dbReference>
<dbReference type="InterPro" id="IPR017439">
    <property type="entry name" value="Amidohydrolase"/>
</dbReference>
<dbReference type="Gene3D" id="3.40.630.10">
    <property type="entry name" value="Zn peptidases"/>
    <property type="match status" value="1"/>
</dbReference>
<keyword evidence="1 4" id="KW-0378">Hydrolase</keyword>
<feature type="domain" description="Peptidase M20 dimerisation" evidence="3">
    <location>
        <begin position="194"/>
        <end position="289"/>
    </location>
</feature>
<evidence type="ECO:0000313" key="5">
    <source>
        <dbReference type="Proteomes" id="UP000028824"/>
    </source>
</evidence>
<dbReference type="Proteomes" id="UP000028824">
    <property type="component" value="Unassembled WGS sequence"/>
</dbReference>
<organism evidence="4 5">
    <name type="scientific">Paenirhodobacter enshiensis</name>
    <dbReference type="NCBI Taxonomy" id="1105367"/>
    <lineage>
        <taxon>Bacteria</taxon>
        <taxon>Pseudomonadati</taxon>
        <taxon>Pseudomonadota</taxon>
        <taxon>Alphaproteobacteria</taxon>
        <taxon>Rhodobacterales</taxon>
        <taxon>Rhodobacter group</taxon>
        <taxon>Paenirhodobacter</taxon>
    </lineage>
</organism>
<dbReference type="STRING" id="1105367.CG50_09265"/>
<dbReference type="EMBL" id="JFZB01000003">
    <property type="protein sequence ID" value="KFI29804.1"/>
    <property type="molecule type" value="Genomic_DNA"/>
</dbReference>
<name>A0A086Y6A4_9RHOB</name>
<dbReference type="SUPFAM" id="SSF53187">
    <property type="entry name" value="Zn-dependent exopeptidases"/>
    <property type="match status" value="1"/>
</dbReference>
<dbReference type="InterPro" id="IPR002933">
    <property type="entry name" value="Peptidase_M20"/>
</dbReference>
<reference evidence="4 5" key="1">
    <citation type="submission" date="2014-03" db="EMBL/GenBank/DDBJ databases">
        <title>Genome of Paenirhodobacter enshiensis DW2-9.</title>
        <authorList>
            <person name="Wang D."/>
            <person name="Wang G."/>
        </authorList>
    </citation>
    <scope>NUCLEOTIDE SEQUENCE [LARGE SCALE GENOMIC DNA]</scope>
    <source>
        <strain evidence="4 5">DW2-9</strain>
    </source>
</reference>
<dbReference type="NCBIfam" id="TIGR01891">
    <property type="entry name" value="amidohydrolases"/>
    <property type="match status" value="1"/>
</dbReference>
<dbReference type="PANTHER" id="PTHR11014:SF63">
    <property type="entry name" value="METALLOPEPTIDASE, PUTATIVE (AFU_ORTHOLOGUE AFUA_6G09600)-RELATED"/>
    <property type="match status" value="1"/>
</dbReference>
<keyword evidence="2" id="KW-0479">Metal-binding</keyword>
<proteinExistence type="predicted"/>
<protein>
    <submittedName>
        <fullName evidence="4">N-acyl-L-amino acid amidohydrolase</fullName>
    </submittedName>
</protein>
<feature type="binding site" evidence="2">
    <location>
        <position position="110"/>
    </location>
    <ligand>
        <name>Mn(2+)</name>
        <dbReference type="ChEBI" id="CHEBI:29035"/>
        <label>2</label>
    </ligand>
</feature>
<keyword evidence="5" id="KW-1185">Reference proteome</keyword>
<feature type="binding site" evidence="2">
    <location>
        <position position="146"/>
    </location>
    <ligand>
        <name>Mn(2+)</name>
        <dbReference type="ChEBI" id="CHEBI:29035"/>
        <label>2</label>
    </ligand>
</feature>
<dbReference type="SUPFAM" id="SSF55031">
    <property type="entry name" value="Bacterial exopeptidase dimerisation domain"/>
    <property type="match status" value="1"/>
</dbReference>
<feature type="binding site" evidence="2">
    <location>
        <position position="171"/>
    </location>
    <ligand>
        <name>Mn(2+)</name>
        <dbReference type="ChEBI" id="CHEBI:29035"/>
        <label>2</label>
    </ligand>
</feature>
<gene>
    <name evidence="4" type="ORF">CG50_09265</name>
</gene>
<evidence type="ECO:0000256" key="1">
    <source>
        <dbReference type="ARBA" id="ARBA00022801"/>
    </source>
</evidence>
<accession>A0A086Y6A4</accession>
<dbReference type="Pfam" id="PF01546">
    <property type="entry name" value="Peptidase_M20"/>
    <property type="match status" value="1"/>
</dbReference>
<dbReference type="RefSeq" id="WP_036634982.1">
    <property type="nucleotide sequence ID" value="NZ_JFZB01000003.1"/>
</dbReference>
<dbReference type="GO" id="GO:0046872">
    <property type="term" value="F:metal ion binding"/>
    <property type="evidence" value="ECO:0007669"/>
    <property type="project" value="UniProtKB-KW"/>
</dbReference>
<dbReference type="AlphaFoldDB" id="A0A086Y6A4"/>
<comment type="cofactor">
    <cofactor evidence="2">
        <name>Mn(2+)</name>
        <dbReference type="ChEBI" id="CHEBI:29035"/>
    </cofactor>
    <text evidence="2">The Mn(2+) ion enhances activity.</text>
</comment>
<dbReference type="CDD" id="cd03886">
    <property type="entry name" value="M20_Acy1"/>
    <property type="match status" value="1"/>
</dbReference>
<evidence type="ECO:0000259" key="3">
    <source>
        <dbReference type="Pfam" id="PF07687"/>
    </source>
</evidence>
<dbReference type="InterPro" id="IPR036264">
    <property type="entry name" value="Bact_exopeptidase_dim_dom"/>
</dbReference>
<evidence type="ECO:0000256" key="2">
    <source>
        <dbReference type="PIRSR" id="PIRSR005962-1"/>
    </source>
</evidence>
<keyword evidence="2" id="KW-0464">Manganese</keyword>
<dbReference type="Gene3D" id="3.30.70.360">
    <property type="match status" value="1"/>
</dbReference>
<evidence type="ECO:0000313" key="4">
    <source>
        <dbReference type="EMBL" id="KFI29804.1"/>
    </source>
</evidence>
<dbReference type="FunFam" id="3.30.70.360:FF:000001">
    <property type="entry name" value="N-acetyldiaminopimelate deacetylase"/>
    <property type="match status" value="1"/>
</dbReference>
<dbReference type="PANTHER" id="PTHR11014">
    <property type="entry name" value="PEPTIDASE M20 FAMILY MEMBER"/>
    <property type="match status" value="1"/>
</dbReference>
<feature type="binding site" evidence="2">
    <location>
        <position position="112"/>
    </location>
    <ligand>
        <name>Mn(2+)</name>
        <dbReference type="ChEBI" id="CHEBI:29035"/>
        <label>2</label>
    </ligand>
</feature>
<sequence>MSQQANDPGTEIDRLVRGIEPALIALRRDIHAHPEIGFDTVRTAGIVTGELRRIGLTPKTGVGRTGVVAEIRGSRPGPCLILRADMDALPIHEETGLPFASTVPGRMHACGHDLHTSALLGAAEALVALAPQLAGTVRLVFQPAEETQESGAAAMVADGAAEGADMAIAFHNRPETPAGEIVLNTGASTASSDEFRVVLHGKSGHAARPHAAIDPIVGAAHIITQLQTVISREMDPALSAVLTIGHIAGGATQNIIPDSCMFEGTVRCRSPKSRDLAEASFRRICENGAAALNLRAEVEYVRGAPALLNDAHMIERTAEALSAQFDKPVTVRPGTSFGAEDFSYFSEILPSVQIFVGSGQPGRDDRVHNSDYQPDEACIAQSAIALTRMAVEFLS</sequence>
<dbReference type="GO" id="GO:0050118">
    <property type="term" value="F:N-acetyldiaminopimelate deacetylase activity"/>
    <property type="evidence" value="ECO:0007669"/>
    <property type="project" value="UniProtKB-ARBA"/>
</dbReference>
<feature type="binding site" evidence="2">
    <location>
        <position position="368"/>
    </location>
    <ligand>
        <name>Mn(2+)</name>
        <dbReference type="ChEBI" id="CHEBI:29035"/>
        <label>2</label>
    </ligand>
</feature>
<dbReference type="PIRSF" id="PIRSF005962">
    <property type="entry name" value="Pept_M20D_amidohydro"/>
    <property type="match status" value="1"/>
</dbReference>
<comment type="caution">
    <text evidence="4">The sequence shown here is derived from an EMBL/GenBank/DDBJ whole genome shotgun (WGS) entry which is preliminary data.</text>
</comment>